<feature type="transmembrane region" description="Helical" evidence="12">
    <location>
        <begin position="296"/>
        <end position="316"/>
    </location>
</feature>
<evidence type="ECO:0000259" key="13">
    <source>
        <dbReference type="PROSITE" id="PS51002"/>
    </source>
</evidence>
<keyword evidence="18" id="KW-1185">Reference proteome</keyword>
<keyword evidence="6 11" id="KW-0479">Metal-binding</keyword>
<dbReference type="Pfam" id="PF07635">
    <property type="entry name" value="PSCyt1"/>
    <property type="match status" value="1"/>
</dbReference>
<evidence type="ECO:0000259" key="15">
    <source>
        <dbReference type="PROSITE" id="PS51007"/>
    </source>
</evidence>
<dbReference type="Proteomes" id="UP001071230">
    <property type="component" value="Unassembled WGS sequence"/>
</dbReference>
<keyword evidence="8 12" id="KW-1133">Transmembrane helix</keyword>
<dbReference type="InterPro" id="IPR009056">
    <property type="entry name" value="Cyt_c-like_dom"/>
</dbReference>
<evidence type="ECO:0000256" key="3">
    <source>
        <dbReference type="ARBA" id="ARBA00022617"/>
    </source>
</evidence>
<dbReference type="InterPro" id="IPR016174">
    <property type="entry name" value="Di-haem_cyt_TM"/>
</dbReference>
<dbReference type="InterPro" id="IPR005798">
    <property type="entry name" value="Cyt_b/b6_C"/>
</dbReference>
<dbReference type="EMBL" id="LR746496">
    <property type="protein sequence ID" value="CAA7599980.1"/>
    <property type="molecule type" value="Genomic_DNA"/>
</dbReference>
<dbReference type="KEGG" id="aacx:DEACI_0629"/>
<dbReference type="EMBL" id="CDGJ01000007">
    <property type="protein sequence ID" value="CEJ05973.1"/>
    <property type="molecule type" value="Genomic_DNA"/>
</dbReference>
<proteinExistence type="predicted"/>
<keyword evidence="7" id="KW-0249">Electron transport</keyword>
<evidence type="ECO:0000256" key="7">
    <source>
        <dbReference type="ARBA" id="ARBA00022982"/>
    </source>
</evidence>
<reference evidence="16" key="2">
    <citation type="submission" date="2020-01" db="EMBL/GenBank/DDBJ databases">
        <authorList>
            <person name="Hornung B."/>
        </authorList>
    </citation>
    <scope>NUCLEOTIDE SEQUENCE</scope>
    <source>
        <strain evidence="16">PacBioINE</strain>
    </source>
</reference>
<dbReference type="PROSITE" id="PS51003">
    <property type="entry name" value="CYTB_CTER"/>
    <property type="match status" value="1"/>
</dbReference>
<evidence type="ECO:0000256" key="10">
    <source>
        <dbReference type="ARBA" id="ARBA00023136"/>
    </source>
</evidence>
<evidence type="ECO:0000256" key="4">
    <source>
        <dbReference type="ARBA" id="ARBA00022660"/>
    </source>
</evidence>
<dbReference type="PROSITE" id="PS51002">
    <property type="entry name" value="CYTB_NTER"/>
    <property type="match status" value="1"/>
</dbReference>
<evidence type="ECO:0000256" key="8">
    <source>
        <dbReference type="ARBA" id="ARBA00022989"/>
    </source>
</evidence>
<keyword evidence="5 12" id="KW-0812">Transmembrane</keyword>
<dbReference type="EC" id="1.-.-.-" evidence="16"/>
<dbReference type="GO" id="GO:0020037">
    <property type="term" value="F:heme binding"/>
    <property type="evidence" value="ECO:0007669"/>
    <property type="project" value="InterPro"/>
</dbReference>
<dbReference type="InterPro" id="IPR036909">
    <property type="entry name" value="Cyt_c-like_dom_sf"/>
</dbReference>
<dbReference type="Pfam" id="PF00033">
    <property type="entry name" value="Cytochrome_B"/>
    <property type="match status" value="1"/>
</dbReference>
<evidence type="ECO:0000256" key="12">
    <source>
        <dbReference type="SAM" id="Phobius"/>
    </source>
</evidence>
<dbReference type="RefSeq" id="WP_240983722.1">
    <property type="nucleotide sequence ID" value="NZ_CDGJ01000007.1"/>
</dbReference>
<feature type="domain" description="Cytochrome b/b6 N-terminal region profile" evidence="13">
    <location>
        <begin position="1"/>
        <end position="211"/>
    </location>
</feature>
<dbReference type="GO" id="GO:0016020">
    <property type="term" value="C:membrane"/>
    <property type="evidence" value="ECO:0007669"/>
    <property type="project" value="UniProtKB-SubCell"/>
</dbReference>
<reference evidence="17" key="1">
    <citation type="submission" date="2014-11" db="EMBL/GenBank/DDBJ databases">
        <authorList>
            <person name="Hornung B.V."/>
        </authorList>
    </citation>
    <scope>NUCLEOTIDE SEQUENCE</scope>
    <source>
        <strain evidence="17">INE</strain>
    </source>
</reference>
<dbReference type="Gene3D" id="1.20.810.10">
    <property type="entry name" value="Cytochrome Bc1 Complex, Chain C"/>
    <property type="match status" value="1"/>
</dbReference>
<keyword evidence="16" id="KW-0560">Oxidoreductase</keyword>
<dbReference type="InterPro" id="IPR048259">
    <property type="entry name" value="Cytochrome_b_N_euk/bac"/>
</dbReference>
<name>A0A8S0X3C9_9FIRM</name>
<feature type="transmembrane region" description="Helical" evidence="12">
    <location>
        <begin position="234"/>
        <end position="256"/>
    </location>
</feature>
<comment type="subcellular location">
    <subcellularLocation>
        <location evidence="1">Membrane</location>
        <topology evidence="1">Multi-pass membrane protein</topology>
    </subcellularLocation>
</comment>
<dbReference type="InterPro" id="IPR011429">
    <property type="entry name" value="Cyt_c_Planctomycete-type"/>
</dbReference>
<evidence type="ECO:0000256" key="11">
    <source>
        <dbReference type="PROSITE-ProRule" id="PRU00433"/>
    </source>
</evidence>
<feature type="transmembrane region" description="Helical" evidence="12">
    <location>
        <begin position="179"/>
        <end position="203"/>
    </location>
</feature>
<dbReference type="SUPFAM" id="SSF46626">
    <property type="entry name" value="Cytochrome c"/>
    <property type="match status" value="1"/>
</dbReference>
<dbReference type="InterPro" id="IPR005797">
    <property type="entry name" value="Cyt_b/b6_N"/>
</dbReference>
<evidence type="ECO:0000256" key="2">
    <source>
        <dbReference type="ARBA" id="ARBA00022448"/>
    </source>
</evidence>
<evidence type="ECO:0000256" key="6">
    <source>
        <dbReference type="ARBA" id="ARBA00022723"/>
    </source>
</evidence>
<keyword evidence="10 12" id="KW-0472">Membrane</keyword>
<evidence type="ECO:0000256" key="1">
    <source>
        <dbReference type="ARBA" id="ARBA00004141"/>
    </source>
</evidence>
<dbReference type="PANTHER" id="PTHR19271">
    <property type="entry name" value="CYTOCHROME B"/>
    <property type="match status" value="1"/>
</dbReference>
<dbReference type="GO" id="GO:0022904">
    <property type="term" value="P:respiratory electron transport chain"/>
    <property type="evidence" value="ECO:0007669"/>
    <property type="project" value="InterPro"/>
</dbReference>
<dbReference type="CDD" id="cd00284">
    <property type="entry name" value="Cytochrome_b_N"/>
    <property type="match status" value="1"/>
</dbReference>
<sequence length="450" mass="49802">MGRWLDERLQFSDLLRSVFEHPIPKPSNFLDYLGFATLFAFASQAITGILLATAYIPSAAEAYNSIKALQAVTLGSYVRSLHSWGANFMVVLVFLHLLRVFYEGAYKKPRELTWIMGVILFLATLGLAFTGYLLPWNQEGYWATTVGSAMPGYIPLIGEYILRIMRNGLEVTGATLTRFYAVHMLVLPLIILLAFTPHFFFVLRQGMSVADKLEAAKQRGEDIEAKSIPFYPNVALRMILLVLVVAAALWILAGVYPKSLGSPADPLNRNHYVPTPAWYFFGVYQALKYFPGRLDVIAMVGLPFLLLIVLFGLPWIDRNPSRSPRKRPLALSIAAVLVVGLSFLTYQGIRSVPKPLPTTGVIAAPSYKADIDPIFQSRCVGCHGQSGGYSLDTYANVMKKNVVPGHPNASLLVKRIEGKVAPQMPLGLQPLSKDQIQTVKNWIKAGAKNN</sequence>
<feature type="transmembrane region" description="Helical" evidence="12">
    <location>
        <begin position="114"/>
        <end position="134"/>
    </location>
</feature>
<evidence type="ECO:0000313" key="18">
    <source>
        <dbReference type="Proteomes" id="UP001071230"/>
    </source>
</evidence>
<evidence type="ECO:0000256" key="9">
    <source>
        <dbReference type="ARBA" id="ARBA00023004"/>
    </source>
</evidence>
<feature type="domain" description="Cytochrome b/b6 C-terminal region profile" evidence="14">
    <location>
        <begin position="220"/>
        <end position="367"/>
    </location>
</feature>
<feature type="transmembrane region" description="Helical" evidence="12">
    <location>
        <begin position="328"/>
        <end position="349"/>
    </location>
</feature>
<dbReference type="GO" id="GO:0046872">
    <property type="term" value="F:metal ion binding"/>
    <property type="evidence" value="ECO:0007669"/>
    <property type="project" value="UniProtKB-KW"/>
</dbReference>
<protein>
    <submittedName>
        <fullName evidence="17">Cytochrome b6</fullName>
    </submittedName>
    <submittedName>
        <fullName evidence="16">Cytochrome c family profile</fullName>
        <ecNumber evidence="16">1.-.-.-</ecNumber>
    </submittedName>
</protein>
<dbReference type="Proteomes" id="UP000836597">
    <property type="component" value="Chromosome"/>
</dbReference>
<feature type="transmembrane region" description="Helical" evidence="12">
    <location>
        <begin position="84"/>
        <end position="102"/>
    </location>
</feature>
<keyword evidence="3 11" id="KW-0349">Heme</keyword>
<dbReference type="InterPro" id="IPR036150">
    <property type="entry name" value="Cyt_b/b6_C_sf"/>
</dbReference>
<dbReference type="Pfam" id="PF00032">
    <property type="entry name" value="Cytochrom_B_C"/>
    <property type="match status" value="1"/>
</dbReference>
<dbReference type="GO" id="GO:0009055">
    <property type="term" value="F:electron transfer activity"/>
    <property type="evidence" value="ECO:0007669"/>
    <property type="project" value="InterPro"/>
</dbReference>
<keyword evidence="4" id="KW-0679">Respiratory chain</keyword>
<evidence type="ECO:0000259" key="14">
    <source>
        <dbReference type="PROSITE" id="PS51003"/>
    </source>
</evidence>
<organism evidence="16">
    <name type="scientific">Acididesulfobacillus acetoxydans</name>
    <dbReference type="NCBI Taxonomy" id="1561005"/>
    <lineage>
        <taxon>Bacteria</taxon>
        <taxon>Bacillati</taxon>
        <taxon>Bacillota</taxon>
        <taxon>Clostridia</taxon>
        <taxon>Eubacteriales</taxon>
        <taxon>Peptococcaceae</taxon>
        <taxon>Acididesulfobacillus</taxon>
    </lineage>
</organism>
<evidence type="ECO:0000313" key="16">
    <source>
        <dbReference type="EMBL" id="CAA7599980.1"/>
    </source>
</evidence>
<dbReference type="SUPFAM" id="SSF81648">
    <property type="entry name" value="a domain/subunit of cytochrome bc1 complex (Ubiquinol-cytochrome c reductase)"/>
    <property type="match status" value="1"/>
</dbReference>
<dbReference type="Gene3D" id="1.10.760.10">
    <property type="entry name" value="Cytochrome c-like domain"/>
    <property type="match status" value="1"/>
</dbReference>
<feature type="domain" description="Cytochrome c" evidence="15">
    <location>
        <begin position="366"/>
        <end position="447"/>
    </location>
</feature>
<dbReference type="PANTHER" id="PTHR19271:SF16">
    <property type="entry name" value="CYTOCHROME B"/>
    <property type="match status" value="1"/>
</dbReference>
<accession>A0A8S0X3C9</accession>
<keyword evidence="2" id="KW-0813">Transport</keyword>
<dbReference type="InterPro" id="IPR027387">
    <property type="entry name" value="Cytb/b6-like_sf"/>
</dbReference>
<dbReference type="AlphaFoldDB" id="A0A8S0X3C9"/>
<evidence type="ECO:0000256" key="5">
    <source>
        <dbReference type="ARBA" id="ARBA00022692"/>
    </source>
</evidence>
<keyword evidence="9 11" id="KW-0408">Iron</keyword>
<feature type="transmembrane region" description="Helical" evidence="12">
    <location>
        <begin position="32"/>
        <end position="56"/>
    </location>
</feature>
<dbReference type="PROSITE" id="PS51007">
    <property type="entry name" value="CYTC"/>
    <property type="match status" value="1"/>
</dbReference>
<gene>
    <name evidence="17" type="ORF">DEACI_0393</name>
    <name evidence="16" type="ORF">DEACI_0629</name>
</gene>
<evidence type="ECO:0000313" key="17">
    <source>
        <dbReference type="EMBL" id="CEJ05973.1"/>
    </source>
</evidence>
<dbReference type="SUPFAM" id="SSF81342">
    <property type="entry name" value="Transmembrane di-heme cytochromes"/>
    <property type="match status" value="1"/>
</dbReference>
<dbReference type="GO" id="GO:0016491">
    <property type="term" value="F:oxidoreductase activity"/>
    <property type="evidence" value="ECO:0007669"/>
    <property type="project" value="UniProtKB-KW"/>
</dbReference>